<dbReference type="InterPro" id="IPR000089">
    <property type="entry name" value="Biotin_lipoyl"/>
</dbReference>
<dbReference type="InterPro" id="IPR011053">
    <property type="entry name" value="Single_hybrid_motif"/>
</dbReference>
<dbReference type="CDD" id="cd06850">
    <property type="entry name" value="biotinyl_domain"/>
    <property type="match status" value="1"/>
</dbReference>
<name>S0FNA0_RUMCE</name>
<proteinExistence type="predicted"/>
<dbReference type="STRING" id="1195236.CTER_0731"/>
<dbReference type="SUPFAM" id="SSF51230">
    <property type="entry name" value="Single hybrid motif"/>
    <property type="match status" value="1"/>
</dbReference>
<accession>S0FNA0</accession>
<evidence type="ECO:0000256" key="1">
    <source>
        <dbReference type="ARBA" id="ARBA00023267"/>
    </source>
</evidence>
<dbReference type="RefSeq" id="WP_004624249.1">
    <property type="nucleotide sequence ID" value="NZ_AORV01000021.1"/>
</dbReference>
<dbReference type="Pfam" id="PF00364">
    <property type="entry name" value="Biotin_lipoyl"/>
    <property type="match status" value="1"/>
</dbReference>
<feature type="domain" description="Lipoyl-binding" evidence="2">
    <location>
        <begin position="48"/>
        <end position="124"/>
    </location>
</feature>
<dbReference type="AlphaFoldDB" id="S0FNA0"/>
<comment type="caution">
    <text evidence="3">The sequence shown here is derived from an EMBL/GenBank/DDBJ whole genome shotgun (WGS) entry which is preliminary data.</text>
</comment>
<dbReference type="EMBL" id="AORV01000021">
    <property type="protein sequence ID" value="EMS73332.1"/>
    <property type="molecule type" value="Genomic_DNA"/>
</dbReference>
<dbReference type="Gene3D" id="2.40.50.100">
    <property type="match status" value="1"/>
</dbReference>
<dbReference type="FunFam" id="2.40.50.100:FF:000003">
    <property type="entry name" value="Acetyl-CoA carboxylase biotin carboxyl carrier protein"/>
    <property type="match status" value="1"/>
</dbReference>
<dbReference type="Proteomes" id="UP000014155">
    <property type="component" value="Unassembled WGS sequence"/>
</dbReference>
<evidence type="ECO:0000313" key="4">
    <source>
        <dbReference type="Proteomes" id="UP000014155"/>
    </source>
</evidence>
<keyword evidence="4" id="KW-1185">Reference proteome</keyword>
<dbReference type="PROSITE" id="PS50968">
    <property type="entry name" value="BIOTINYL_LIPOYL"/>
    <property type="match status" value="1"/>
</dbReference>
<protein>
    <submittedName>
        <fullName evidence="3">Acetyl/propionyl-CoA carboxylase, alpha subunit</fullName>
    </submittedName>
</protein>
<gene>
    <name evidence="3" type="ORF">CTER_0731</name>
</gene>
<dbReference type="PANTHER" id="PTHR45266:SF3">
    <property type="entry name" value="OXALOACETATE DECARBOXYLASE ALPHA CHAIN"/>
    <property type="match status" value="1"/>
</dbReference>
<evidence type="ECO:0000313" key="3">
    <source>
        <dbReference type="EMBL" id="EMS73332.1"/>
    </source>
</evidence>
<reference evidence="3 4" key="1">
    <citation type="journal article" date="2013" name="Genome Announc.">
        <title>Draft Genome Sequence of the Cellulolytic, Mesophilic, Anaerobic Bacterium Clostridium termitidis Strain CT1112 (DSM 5398).</title>
        <authorList>
            <person name="Lal S."/>
            <person name="Ramachandran U."/>
            <person name="Zhang X."/>
            <person name="Munir R."/>
            <person name="Sparling R."/>
            <person name="Levin D.B."/>
        </authorList>
    </citation>
    <scope>NUCLEOTIDE SEQUENCE [LARGE SCALE GENOMIC DNA]</scope>
    <source>
        <strain evidence="3 4">CT1112</strain>
    </source>
</reference>
<sequence>MSKYIIKVNGNPYEVEVQEIGGPSAPMAPAAVKPRAKGTAGRQAVKTAQPAVASAGDVAAPMPGTVLKVKVAAGDTVKKGQVLLILEAMKMENEIVSPADGKVAALNVETGKSVTAGEVMVTIA</sequence>
<dbReference type="eggNOG" id="COG4770">
    <property type="taxonomic scope" value="Bacteria"/>
</dbReference>
<keyword evidence="1" id="KW-0092">Biotin</keyword>
<dbReference type="PANTHER" id="PTHR45266">
    <property type="entry name" value="OXALOACETATE DECARBOXYLASE ALPHA CHAIN"/>
    <property type="match status" value="1"/>
</dbReference>
<dbReference type="PROSITE" id="PS00188">
    <property type="entry name" value="BIOTIN"/>
    <property type="match status" value="1"/>
</dbReference>
<dbReference type="InterPro" id="IPR001882">
    <property type="entry name" value="Biotin_BS"/>
</dbReference>
<evidence type="ECO:0000259" key="2">
    <source>
        <dbReference type="PROSITE" id="PS50968"/>
    </source>
</evidence>
<dbReference type="InterPro" id="IPR050709">
    <property type="entry name" value="Biotin_Carboxyl_Carrier/Decarb"/>
</dbReference>
<dbReference type="PATRIC" id="fig|1195236.3.peg.1028"/>
<organism evidence="3 4">
    <name type="scientific">Ruminiclostridium cellobioparum subsp. termitidis CT1112</name>
    <dbReference type="NCBI Taxonomy" id="1195236"/>
    <lineage>
        <taxon>Bacteria</taxon>
        <taxon>Bacillati</taxon>
        <taxon>Bacillota</taxon>
        <taxon>Clostridia</taxon>
        <taxon>Eubacteriales</taxon>
        <taxon>Oscillospiraceae</taxon>
        <taxon>Ruminiclostridium</taxon>
    </lineage>
</organism>